<feature type="non-terminal residue" evidence="2">
    <location>
        <position position="1"/>
    </location>
</feature>
<sequence length="126" mass="14568">ARADRARLGMDRRGQQRGNQSRQADRVGDLLHRKQRPRALSLEHLTGRTGADRDRRRDARRTRPRFASRRCRQRLGVRLGRLGRRLGGRCDTQSERQRESAEDTGQGAARVMETHELPCHIALLRL</sequence>
<gene>
    <name evidence="2" type="ORF">LCGC14_1499030</name>
</gene>
<evidence type="ECO:0000256" key="1">
    <source>
        <dbReference type="SAM" id="MobiDB-lite"/>
    </source>
</evidence>
<name>A0A0F9J532_9ZZZZ</name>
<feature type="compositionally biased region" description="Basic and acidic residues" evidence="1">
    <location>
        <begin position="1"/>
        <end position="14"/>
    </location>
</feature>
<proteinExistence type="predicted"/>
<feature type="compositionally biased region" description="Basic and acidic residues" evidence="1">
    <location>
        <begin position="23"/>
        <end position="32"/>
    </location>
</feature>
<protein>
    <submittedName>
        <fullName evidence="2">Uncharacterized protein</fullName>
    </submittedName>
</protein>
<feature type="compositionally biased region" description="Basic and acidic residues" evidence="1">
    <location>
        <begin position="92"/>
        <end position="101"/>
    </location>
</feature>
<dbReference type="EMBL" id="LAZR01010856">
    <property type="protein sequence ID" value="KKM64673.1"/>
    <property type="molecule type" value="Genomic_DNA"/>
</dbReference>
<feature type="region of interest" description="Disordered" evidence="1">
    <location>
        <begin position="1"/>
        <end position="66"/>
    </location>
</feature>
<organism evidence="2">
    <name type="scientific">marine sediment metagenome</name>
    <dbReference type="NCBI Taxonomy" id="412755"/>
    <lineage>
        <taxon>unclassified sequences</taxon>
        <taxon>metagenomes</taxon>
        <taxon>ecological metagenomes</taxon>
    </lineage>
</organism>
<accession>A0A0F9J532</accession>
<comment type="caution">
    <text evidence="2">The sequence shown here is derived from an EMBL/GenBank/DDBJ whole genome shotgun (WGS) entry which is preliminary data.</text>
</comment>
<feature type="region of interest" description="Disordered" evidence="1">
    <location>
        <begin position="86"/>
        <end position="108"/>
    </location>
</feature>
<evidence type="ECO:0000313" key="2">
    <source>
        <dbReference type="EMBL" id="KKM64673.1"/>
    </source>
</evidence>
<dbReference type="AlphaFoldDB" id="A0A0F9J532"/>
<reference evidence="2" key="1">
    <citation type="journal article" date="2015" name="Nature">
        <title>Complex archaea that bridge the gap between prokaryotes and eukaryotes.</title>
        <authorList>
            <person name="Spang A."/>
            <person name="Saw J.H."/>
            <person name="Jorgensen S.L."/>
            <person name="Zaremba-Niedzwiedzka K."/>
            <person name="Martijn J."/>
            <person name="Lind A.E."/>
            <person name="van Eijk R."/>
            <person name="Schleper C."/>
            <person name="Guy L."/>
            <person name="Ettema T.J."/>
        </authorList>
    </citation>
    <scope>NUCLEOTIDE SEQUENCE</scope>
</reference>